<proteinExistence type="inferred from homology"/>
<gene>
    <name evidence="2" type="ORF">A3A74_02535</name>
</gene>
<dbReference type="Proteomes" id="UP000179270">
    <property type="component" value="Unassembled WGS sequence"/>
</dbReference>
<dbReference type="Gene3D" id="3.90.1150.10">
    <property type="entry name" value="Aspartate Aminotransferase, domain 1"/>
    <property type="match status" value="1"/>
</dbReference>
<dbReference type="InterPro" id="IPR015424">
    <property type="entry name" value="PyrdxlP-dep_Trfase"/>
</dbReference>
<reference evidence="2 3" key="1">
    <citation type="journal article" date="2016" name="Nat. Commun.">
        <title>Thousands of microbial genomes shed light on interconnected biogeochemical processes in an aquifer system.</title>
        <authorList>
            <person name="Anantharaman K."/>
            <person name="Brown C.T."/>
            <person name="Hug L.A."/>
            <person name="Sharon I."/>
            <person name="Castelle C.J."/>
            <person name="Probst A.J."/>
            <person name="Thomas B.C."/>
            <person name="Singh A."/>
            <person name="Wilkins M.J."/>
            <person name="Karaoz U."/>
            <person name="Brodie E.L."/>
            <person name="Williams K.H."/>
            <person name="Hubbard S.S."/>
            <person name="Banfield J.F."/>
        </authorList>
    </citation>
    <scope>NUCLEOTIDE SEQUENCE [LARGE SCALE GENOMIC DNA]</scope>
</reference>
<accession>A0A1F7IEU0</accession>
<keyword evidence="1" id="KW-0663">Pyridoxal phosphate</keyword>
<evidence type="ECO:0000256" key="1">
    <source>
        <dbReference type="RuleBase" id="RU004508"/>
    </source>
</evidence>
<organism evidence="2 3">
    <name type="scientific">Candidatus Roizmanbacteria bacterium RIFCSPLOWO2_01_FULL_35_13</name>
    <dbReference type="NCBI Taxonomy" id="1802055"/>
    <lineage>
        <taxon>Bacteria</taxon>
        <taxon>Candidatus Roizmaniibacteriota</taxon>
    </lineage>
</organism>
<comment type="caution">
    <text evidence="2">The sequence shown here is derived from an EMBL/GenBank/DDBJ whole genome shotgun (WGS) entry which is preliminary data.</text>
</comment>
<dbReference type="EMBL" id="MGAF01000015">
    <property type="protein sequence ID" value="OGK41867.1"/>
    <property type="molecule type" value="Genomic_DNA"/>
</dbReference>
<dbReference type="GO" id="GO:0030170">
    <property type="term" value="F:pyridoxal phosphate binding"/>
    <property type="evidence" value="ECO:0007669"/>
    <property type="project" value="TreeGrafter"/>
</dbReference>
<dbReference type="PANTHER" id="PTHR30244:SF34">
    <property type="entry name" value="DTDP-4-AMINO-4,6-DIDEOXYGALACTOSE TRANSAMINASE"/>
    <property type="match status" value="1"/>
</dbReference>
<dbReference type="PANTHER" id="PTHR30244">
    <property type="entry name" value="TRANSAMINASE"/>
    <property type="match status" value="1"/>
</dbReference>
<dbReference type="InterPro" id="IPR015422">
    <property type="entry name" value="PyrdxlP-dep_Trfase_small"/>
</dbReference>
<dbReference type="GO" id="GO:0008483">
    <property type="term" value="F:transaminase activity"/>
    <property type="evidence" value="ECO:0007669"/>
    <property type="project" value="TreeGrafter"/>
</dbReference>
<dbReference type="AlphaFoldDB" id="A0A1F7IEU0"/>
<protein>
    <recommendedName>
        <fullName evidence="4">Aminotransferase class I/classII domain-containing protein</fullName>
    </recommendedName>
</protein>
<dbReference type="STRING" id="1802055.A3A74_02535"/>
<comment type="similarity">
    <text evidence="1">Belongs to the DegT/DnrJ/EryC1 family.</text>
</comment>
<dbReference type="InterPro" id="IPR015421">
    <property type="entry name" value="PyrdxlP-dep_Trfase_major"/>
</dbReference>
<evidence type="ECO:0000313" key="3">
    <source>
        <dbReference type="Proteomes" id="UP000179270"/>
    </source>
</evidence>
<name>A0A1F7IEU0_9BACT</name>
<dbReference type="Pfam" id="PF01041">
    <property type="entry name" value="DegT_DnrJ_EryC1"/>
    <property type="match status" value="2"/>
</dbReference>
<dbReference type="Gene3D" id="3.40.640.10">
    <property type="entry name" value="Type I PLP-dependent aspartate aminotransferase-like (Major domain)"/>
    <property type="match status" value="1"/>
</dbReference>
<evidence type="ECO:0008006" key="4">
    <source>
        <dbReference type="Google" id="ProtNLM"/>
    </source>
</evidence>
<dbReference type="SUPFAM" id="SSF53383">
    <property type="entry name" value="PLP-dependent transferases"/>
    <property type="match status" value="1"/>
</dbReference>
<dbReference type="GO" id="GO:0000271">
    <property type="term" value="P:polysaccharide biosynthetic process"/>
    <property type="evidence" value="ECO:0007669"/>
    <property type="project" value="TreeGrafter"/>
</dbReference>
<dbReference type="InterPro" id="IPR000653">
    <property type="entry name" value="DegT/StrS_aminotransferase"/>
</dbReference>
<evidence type="ECO:0000313" key="2">
    <source>
        <dbReference type="EMBL" id="OGK41867.1"/>
    </source>
</evidence>
<sequence>MISTDFAPNESWDDAWLSLKLLLQPWKWRSGIESKLVKKNILSKFQISNNKYQISFFLSGRSALYFLLKSLNLPKGSEVLIQAFTCEAVVLPIIELDLKPVYVDIEVHSYSLDYRFLTNKLTPLRPSGFAGQANKPKVLILQHTFGLTPKFRKEIIRLAQEKDLIIIEDLAHGFNQNVFVPNNQYPITNNYYLLSFGRSKMLSSVFGGALVSSNQVTSKLANQLTYPDYGFIFLCLLYKPLIMLIKSTYDFFYLGKMLHKILEKSGFLIPEITKKEKEGNYDQIFNKAYPNALAILLIHQLNKFERVQRQRAKICSYYSRVIQYNTSGHPERLAKDLATGGSVKSNKNASLDSSFRFAPFRMTKGHGLIRFPLLAENRDELIKKLKEKKIFLGKWYDQVVGPNDLDLNRVKYKLGSCPVAEEICKKIINLPTNISESEAERVVNYLKSRA</sequence>